<dbReference type="InterPro" id="IPR014756">
    <property type="entry name" value="Ig_E-set"/>
</dbReference>
<evidence type="ECO:0000259" key="9">
    <source>
        <dbReference type="PROSITE" id="PS50089"/>
    </source>
</evidence>
<evidence type="ECO:0000256" key="5">
    <source>
        <dbReference type="ARBA" id="ARBA00022833"/>
    </source>
</evidence>
<accession>A0A2T7NL98</accession>
<feature type="compositionally biased region" description="Basic and acidic residues" evidence="8">
    <location>
        <begin position="244"/>
        <end position="260"/>
    </location>
</feature>
<name>A0A2T7NL98_POMCA</name>
<dbReference type="SUPFAM" id="SSF81296">
    <property type="entry name" value="E set domains"/>
    <property type="match status" value="1"/>
</dbReference>
<dbReference type="GO" id="GO:0061630">
    <property type="term" value="F:ubiquitin protein ligase activity"/>
    <property type="evidence" value="ECO:0007669"/>
    <property type="project" value="TreeGrafter"/>
</dbReference>
<comment type="caution">
    <text evidence="11">The sequence shown here is derived from an EMBL/GenBank/DDBJ whole genome shotgun (WGS) entry which is preliminary data.</text>
</comment>
<dbReference type="AlphaFoldDB" id="A0A2T7NL98"/>
<keyword evidence="5" id="KW-0862">Zinc</keyword>
<dbReference type="InterPro" id="IPR003649">
    <property type="entry name" value="Bbox_C"/>
</dbReference>
<dbReference type="InterPro" id="IPR001841">
    <property type="entry name" value="Znf_RING"/>
</dbReference>
<dbReference type="SMART" id="SM00184">
    <property type="entry name" value="RING"/>
    <property type="match status" value="1"/>
</dbReference>
<gene>
    <name evidence="11" type="ORF">C0Q70_17734</name>
</gene>
<dbReference type="PROSITE" id="PS50089">
    <property type="entry name" value="ZF_RING_2"/>
    <property type="match status" value="1"/>
</dbReference>
<dbReference type="EMBL" id="PZQS01000011">
    <property type="protein sequence ID" value="PVD21931.1"/>
    <property type="molecule type" value="Genomic_DNA"/>
</dbReference>
<dbReference type="PANTHER" id="PTHR25462">
    <property type="entry name" value="BONUS, ISOFORM C-RELATED"/>
    <property type="match status" value="1"/>
</dbReference>
<dbReference type="PROSITE" id="PS50119">
    <property type="entry name" value="ZF_BBOX"/>
    <property type="match status" value="1"/>
</dbReference>
<evidence type="ECO:0000256" key="7">
    <source>
        <dbReference type="PROSITE-ProRule" id="PRU00087"/>
    </source>
</evidence>
<dbReference type="InterPro" id="IPR017868">
    <property type="entry name" value="Filamin/ABP280_repeat-like"/>
</dbReference>
<protein>
    <recommendedName>
        <fullName evidence="13">B box-type domain-containing protein</fullName>
    </recommendedName>
</protein>
<sequence>MALPYRSSSMRSRQVYESEHSEVKVTLRPRSSDKSQRSSSCSASTTEPRSSVVMSNVKVASPASSDKILMQETVNGTHFNRSSGRERTRTAPSSISRSTECQQAKSSAADYKEEKKDSSQVQIGEHDLERARDRTGEESKGSSCMRSPTAPGPSSITRRRRSATSGEDLVCRVCNERFKNPRILPCLHTFCAGCIARLQTYPFNVEDSGESQASNTGKEEEESRKQRFAQSSSERQSPNSPLGDFREPSECNRESPEVADKNRKQTSSSCFSRPVQRVVLCPVCLKETRLSITLVELPRNYVVERKVAEEEKASVVEAEVTRLECDSCAEWNESCPVSARCVDCAENLCAWCELSHRRQKKTKGHQLIDLTTTSVKQETVHSQVPPLSPVAGTARPSRTRVRAAAASEEATSEDKPPTSGHMPRFCQVPCPRHPDQDLGVFCRTCGIPGCRSCLMLDHREHECRPLSPELFKQQMEEVQRLIRDVAPRVAAVDQQLQKVAEAQLHIQEKARQVIEEVNVCMDSYLTAVKEHRQQLVKQVESMAAEKQRALGVTERHLKQVRADVEQTCTFVSDMIENATDAEILSVKKLITDRLRSLRQMTEICAPHLLDTWGLRFCPTEKGQVMHSFQMFGLILCRMASAAHSTVTGDGFATARVGHESTLRLHINSEDGSQYTDRDVQVKAWLLSQNRSARRTAVHLIIQKDGTYVLKFTPTYAGIHFLHVAVNNQPVKMLHGAAFTLNSHTLAATTGPVVAR</sequence>
<dbReference type="PROSITE" id="PS00518">
    <property type="entry name" value="ZF_RING_1"/>
    <property type="match status" value="1"/>
</dbReference>
<feature type="compositionally biased region" description="Basic and acidic residues" evidence="8">
    <location>
        <begin position="14"/>
        <end position="36"/>
    </location>
</feature>
<feature type="region of interest" description="Disordered" evidence="8">
    <location>
        <begin position="379"/>
        <end position="421"/>
    </location>
</feature>
<dbReference type="GO" id="GO:0008270">
    <property type="term" value="F:zinc ion binding"/>
    <property type="evidence" value="ECO:0007669"/>
    <property type="project" value="UniProtKB-KW"/>
</dbReference>
<organism evidence="11 12">
    <name type="scientific">Pomacea canaliculata</name>
    <name type="common">Golden apple snail</name>
    <dbReference type="NCBI Taxonomy" id="400727"/>
    <lineage>
        <taxon>Eukaryota</taxon>
        <taxon>Metazoa</taxon>
        <taxon>Spiralia</taxon>
        <taxon>Lophotrochozoa</taxon>
        <taxon>Mollusca</taxon>
        <taxon>Gastropoda</taxon>
        <taxon>Caenogastropoda</taxon>
        <taxon>Architaenioglossa</taxon>
        <taxon>Ampullarioidea</taxon>
        <taxon>Ampullariidae</taxon>
        <taxon>Pomacea</taxon>
    </lineage>
</organism>
<dbReference type="PROSITE" id="PS50194">
    <property type="entry name" value="FILAMIN_REPEAT"/>
    <property type="match status" value="1"/>
</dbReference>
<evidence type="ECO:0000256" key="8">
    <source>
        <dbReference type="SAM" id="MobiDB-lite"/>
    </source>
</evidence>
<dbReference type="Gene3D" id="3.30.160.60">
    <property type="entry name" value="Classic Zinc Finger"/>
    <property type="match status" value="1"/>
</dbReference>
<feature type="domain" description="B box-type" evidence="10">
    <location>
        <begin position="430"/>
        <end position="466"/>
    </location>
</feature>
<dbReference type="InterPro" id="IPR000315">
    <property type="entry name" value="Znf_B-box"/>
</dbReference>
<dbReference type="SUPFAM" id="SSF57850">
    <property type="entry name" value="RING/U-box"/>
    <property type="match status" value="1"/>
</dbReference>
<feature type="compositionally biased region" description="Low complexity" evidence="8">
    <location>
        <begin position="37"/>
        <end position="51"/>
    </location>
</feature>
<dbReference type="InterPro" id="IPR017907">
    <property type="entry name" value="Znf_RING_CS"/>
</dbReference>
<keyword evidence="2" id="KW-0677">Repeat</keyword>
<dbReference type="InterPro" id="IPR013083">
    <property type="entry name" value="Znf_RING/FYVE/PHD"/>
</dbReference>
<feature type="domain" description="RING-type" evidence="9">
    <location>
        <begin position="171"/>
        <end position="202"/>
    </location>
</feature>
<feature type="compositionally biased region" description="Polar residues" evidence="8">
    <location>
        <begin position="228"/>
        <end position="240"/>
    </location>
</feature>
<keyword evidence="3 6" id="KW-0863">Zinc-finger</keyword>
<dbReference type="Gene3D" id="2.60.40.10">
    <property type="entry name" value="Immunoglobulins"/>
    <property type="match status" value="1"/>
</dbReference>
<feature type="compositionally biased region" description="Basic and acidic residues" evidence="8">
    <location>
        <begin position="110"/>
        <end position="140"/>
    </location>
</feature>
<feature type="compositionally biased region" description="Polar residues" evidence="8">
    <location>
        <begin position="72"/>
        <end position="82"/>
    </location>
</feature>
<evidence type="ECO:0000313" key="11">
    <source>
        <dbReference type="EMBL" id="PVD21931.1"/>
    </source>
</evidence>
<dbReference type="OrthoDB" id="264520at2759"/>
<dbReference type="Pfam" id="PF00643">
    <property type="entry name" value="zf-B_box"/>
    <property type="match status" value="1"/>
</dbReference>
<evidence type="ECO:0000256" key="1">
    <source>
        <dbReference type="ARBA" id="ARBA00022723"/>
    </source>
</evidence>
<dbReference type="Gene3D" id="3.30.40.10">
    <property type="entry name" value="Zinc/RING finger domain, C3HC4 (zinc finger)"/>
    <property type="match status" value="1"/>
</dbReference>
<evidence type="ECO:0000256" key="4">
    <source>
        <dbReference type="ARBA" id="ARBA00022786"/>
    </source>
</evidence>
<dbReference type="PANTHER" id="PTHR25462:SF291">
    <property type="entry name" value="E3 UBIQUITIN-PROTEIN LIGASE TRIM45"/>
    <property type="match status" value="1"/>
</dbReference>
<evidence type="ECO:0000256" key="6">
    <source>
        <dbReference type="PROSITE-ProRule" id="PRU00024"/>
    </source>
</evidence>
<evidence type="ECO:0000259" key="10">
    <source>
        <dbReference type="PROSITE" id="PS50119"/>
    </source>
</evidence>
<dbReference type="InterPro" id="IPR047153">
    <property type="entry name" value="TRIM45/56/19-like"/>
</dbReference>
<feature type="compositionally biased region" description="Polar residues" evidence="8">
    <location>
        <begin position="90"/>
        <end position="106"/>
    </location>
</feature>
<feature type="compositionally biased region" description="Polar residues" evidence="8">
    <location>
        <begin position="1"/>
        <end position="12"/>
    </location>
</feature>
<dbReference type="Proteomes" id="UP000245119">
    <property type="component" value="Linkage Group LG11"/>
</dbReference>
<dbReference type="Pfam" id="PF13445">
    <property type="entry name" value="zf-RING_UBOX"/>
    <property type="match status" value="1"/>
</dbReference>
<evidence type="ECO:0008006" key="13">
    <source>
        <dbReference type="Google" id="ProtNLM"/>
    </source>
</evidence>
<keyword evidence="12" id="KW-1185">Reference proteome</keyword>
<keyword evidence="1" id="KW-0479">Metal-binding</keyword>
<evidence type="ECO:0000313" key="12">
    <source>
        <dbReference type="Proteomes" id="UP000245119"/>
    </source>
</evidence>
<dbReference type="InterPro" id="IPR013783">
    <property type="entry name" value="Ig-like_fold"/>
</dbReference>
<dbReference type="SMART" id="SM00336">
    <property type="entry name" value="BBOX"/>
    <property type="match status" value="2"/>
</dbReference>
<evidence type="ECO:0000256" key="3">
    <source>
        <dbReference type="ARBA" id="ARBA00022771"/>
    </source>
</evidence>
<dbReference type="SMART" id="SM00502">
    <property type="entry name" value="BBC"/>
    <property type="match status" value="1"/>
</dbReference>
<dbReference type="CDD" id="cd19809">
    <property type="entry name" value="Bbox1_TRIM45_C-X"/>
    <property type="match status" value="1"/>
</dbReference>
<feature type="repeat" description="Filamin" evidence="7">
    <location>
        <begin position="636"/>
        <end position="742"/>
    </location>
</feature>
<evidence type="ECO:0000256" key="2">
    <source>
        <dbReference type="ARBA" id="ARBA00022737"/>
    </source>
</evidence>
<dbReference type="InterPro" id="IPR027370">
    <property type="entry name" value="Znf-RING_euk"/>
</dbReference>
<keyword evidence="4" id="KW-0833">Ubl conjugation pathway</keyword>
<dbReference type="SUPFAM" id="SSF57845">
    <property type="entry name" value="B-box zinc-binding domain"/>
    <property type="match status" value="1"/>
</dbReference>
<proteinExistence type="predicted"/>
<dbReference type="Pfam" id="PF00630">
    <property type="entry name" value="Filamin"/>
    <property type="match status" value="1"/>
</dbReference>
<feature type="region of interest" description="Disordered" evidence="8">
    <location>
        <begin position="1"/>
        <end position="162"/>
    </location>
</feature>
<feature type="region of interest" description="Disordered" evidence="8">
    <location>
        <begin position="207"/>
        <end position="260"/>
    </location>
</feature>
<reference evidence="11 12" key="1">
    <citation type="submission" date="2018-04" db="EMBL/GenBank/DDBJ databases">
        <title>The genome of golden apple snail Pomacea canaliculata provides insight into stress tolerance and invasive adaptation.</title>
        <authorList>
            <person name="Liu C."/>
            <person name="Liu B."/>
            <person name="Ren Y."/>
            <person name="Zhang Y."/>
            <person name="Wang H."/>
            <person name="Li S."/>
            <person name="Jiang F."/>
            <person name="Yin L."/>
            <person name="Zhang G."/>
            <person name="Qian W."/>
            <person name="Fan W."/>
        </authorList>
    </citation>
    <scope>NUCLEOTIDE SEQUENCE [LARGE SCALE GENOMIC DNA]</scope>
    <source>
        <strain evidence="11">SZHN2017</strain>
        <tissue evidence="11">Muscle</tissue>
    </source>
</reference>